<name>A0A101TN81_9ACTN</name>
<gene>
    <name evidence="1" type="ORF">AQJ67_35985</name>
</gene>
<dbReference type="RefSeq" id="WP_062723668.1">
    <property type="nucleotide sequence ID" value="NZ_KQ948938.1"/>
</dbReference>
<reference evidence="1 2" key="1">
    <citation type="submission" date="2015-10" db="EMBL/GenBank/DDBJ databases">
        <title>Draft genome sequence of Streptomyces caeruleatus NRRL B-24802, type strain for the species Streptomyces caeruleatus.</title>
        <authorList>
            <person name="Ruckert C."/>
            <person name="Winkler A."/>
            <person name="Kalinowski J."/>
            <person name="Kampfer P."/>
            <person name="Glaeser S."/>
        </authorList>
    </citation>
    <scope>NUCLEOTIDE SEQUENCE [LARGE SCALE GENOMIC DNA]</scope>
    <source>
        <strain evidence="1 2">NRRL B-24802</strain>
    </source>
</reference>
<sequence>MSENTQTAPLANTPTGYGWCAWHQGNARGVRLVAVAEQGSGPGTAGRHFACRPCREAYDLVPLADRP</sequence>
<evidence type="ECO:0000313" key="1">
    <source>
        <dbReference type="EMBL" id="KUN95393.1"/>
    </source>
</evidence>
<dbReference type="AlphaFoldDB" id="A0A101TN81"/>
<comment type="caution">
    <text evidence="1">The sequence shown here is derived from an EMBL/GenBank/DDBJ whole genome shotgun (WGS) entry which is preliminary data.</text>
</comment>
<organism evidence="1 2">
    <name type="scientific">Streptomyces caeruleatus</name>
    <dbReference type="NCBI Taxonomy" id="661399"/>
    <lineage>
        <taxon>Bacteria</taxon>
        <taxon>Bacillati</taxon>
        <taxon>Actinomycetota</taxon>
        <taxon>Actinomycetes</taxon>
        <taxon>Kitasatosporales</taxon>
        <taxon>Streptomycetaceae</taxon>
        <taxon>Streptomyces</taxon>
    </lineage>
</organism>
<keyword evidence="2" id="KW-1185">Reference proteome</keyword>
<dbReference type="Proteomes" id="UP000053429">
    <property type="component" value="Unassembled WGS sequence"/>
</dbReference>
<proteinExistence type="predicted"/>
<dbReference type="STRING" id="661399.AQJ67_35985"/>
<dbReference type="EMBL" id="LMWY01000049">
    <property type="protein sequence ID" value="KUN95393.1"/>
    <property type="molecule type" value="Genomic_DNA"/>
</dbReference>
<accession>A0A101TN81</accession>
<protein>
    <submittedName>
        <fullName evidence="1">Uncharacterized protein</fullName>
    </submittedName>
</protein>
<dbReference type="OrthoDB" id="4328863at2"/>
<evidence type="ECO:0000313" key="2">
    <source>
        <dbReference type="Proteomes" id="UP000053429"/>
    </source>
</evidence>